<proteinExistence type="predicted"/>
<evidence type="ECO:0000313" key="4">
    <source>
        <dbReference type="Proteomes" id="UP001153148"/>
    </source>
</evidence>
<organism evidence="3 4">
    <name type="scientific">Timema podura</name>
    <name type="common">Walking stick</name>
    <dbReference type="NCBI Taxonomy" id="61482"/>
    <lineage>
        <taxon>Eukaryota</taxon>
        <taxon>Metazoa</taxon>
        <taxon>Ecdysozoa</taxon>
        <taxon>Arthropoda</taxon>
        <taxon>Hexapoda</taxon>
        <taxon>Insecta</taxon>
        <taxon>Pterygota</taxon>
        <taxon>Neoptera</taxon>
        <taxon>Polyneoptera</taxon>
        <taxon>Phasmatodea</taxon>
        <taxon>Timematodea</taxon>
        <taxon>Timematoidea</taxon>
        <taxon>Timematidae</taxon>
        <taxon>Timema</taxon>
    </lineage>
</organism>
<accession>A0ABN7PLZ4</accession>
<feature type="transmembrane region" description="Helical" evidence="1">
    <location>
        <begin position="51"/>
        <end position="74"/>
    </location>
</feature>
<keyword evidence="4" id="KW-1185">Reference proteome</keyword>
<dbReference type="EMBL" id="CAJPIN010055469">
    <property type="protein sequence ID" value="CAG2066531.1"/>
    <property type="molecule type" value="Genomic_DNA"/>
</dbReference>
<feature type="domain" description="TMEM62 C-terminal" evidence="2">
    <location>
        <begin position="4"/>
        <end position="71"/>
    </location>
</feature>
<evidence type="ECO:0000313" key="3">
    <source>
        <dbReference type="EMBL" id="CAG2066531.1"/>
    </source>
</evidence>
<dbReference type="Proteomes" id="UP001153148">
    <property type="component" value="Unassembled WGS sequence"/>
</dbReference>
<keyword evidence="1" id="KW-0472">Membrane</keyword>
<dbReference type="InterPro" id="IPR056230">
    <property type="entry name" value="TMEM62_C"/>
</dbReference>
<name>A0ABN7PLZ4_TIMPD</name>
<feature type="transmembrane region" description="Helical" evidence="1">
    <location>
        <begin position="21"/>
        <end position="39"/>
    </location>
</feature>
<keyword evidence="1" id="KW-1133">Transmembrane helix</keyword>
<dbReference type="Pfam" id="PF24394">
    <property type="entry name" value="TMEM62_C"/>
    <property type="match status" value="1"/>
</dbReference>
<evidence type="ECO:0000259" key="2">
    <source>
        <dbReference type="Pfam" id="PF24394"/>
    </source>
</evidence>
<protein>
    <recommendedName>
        <fullName evidence="2">TMEM62 C-terminal domain-containing protein</fullName>
    </recommendedName>
</protein>
<gene>
    <name evidence="3" type="ORF">TPAB3V08_LOCUS13474</name>
</gene>
<reference evidence="3" key="1">
    <citation type="submission" date="2021-03" db="EMBL/GenBank/DDBJ databases">
        <authorList>
            <person name="Tran Van P."/>
        </authorList>
    </citation>
    <scope>NUCLEOTIDE SEQUENCE</scope>
</reference>
<sequence>MPFRCLQCWLQKLWILGTVDRIFYPLVLYALYLTVGPWSVGEVIEGYTGIIFAWGTIINGVYLPGSFTYAYGFLQVGTNS</sequence>
<evidence type="ECO:0000256" key="1">
    <source>
        <dbReference type="SAM" id="Phobius"/>
    </source>
</evidence>
<comment type="caution">
    <text evidence="3">The sequence shown here is derived from an EMBL/GenBank/DDBJ whole genome shotgun (WGS) entry which is preliminary data.</text>
</comment>
<keyword evidence="1" id="KW-0812">Transmembrane</keyword>
<feature type="non-terminal residue" evidence="3">
    <location>
        <position position="80"/>
    </location>
</feature>